<dbReference type="Pfam" id="PF00583">
    <property type="entry name" value="Acetyltransf_1"/>
    <property type="match status" value="1"/>
</dbReference>
<dbReference type="InterPro" id="IPR016181">
    <property type="entry name" value="Acyl_CoA_acyltransferase"/>
</dbReference>
<protein>
    <submittedName>
        <fullName evidence="2">Ribosomal protein S18 acetylase RimI-like enzyme</fullName>
    </submittedName>
</protein>
<dbReference type="GO" id="GO:0016747">
    <property type="term" value="F:acyltransferase activity, transferring groups other than amino-acyl groups"/>
    <property type="evidence" value="ECO:0007669"/>
    <property type="project" value="InterPro"/>
</dbReference>
<dbReference type="PROSITE" id="PS51186">
    <property type="entry name" value="GNAT"/>
    <property type="match status" value="1"/>
</dbReference>
<name>A0A841KS14_9FIRM</name>
<evidence type="ECO:0000259" key="1">
    <source>
        <dbReference type="PROSITE" id="PS51186"/>
    </source>
</evidence>
<proteinExistence type="predicted"/>
<dbReference type="Proteomes" id="UP000579281">
    <property type="component" value="Unassembled WGS sequence"/>
</dbReference>
<dbReference type="RefSeq" id="WP_184310700.1">
    <property type="nucleotide sequence ID" value="NZ_JACHEN010000012.1"/>
</dbReference>
<comment type="caution">
    <text evidence="2">The sequence shown here is derived from an EMBL/GenBank/DDBJ whole genome shotgun (WGS) entry which is preliminary data.</text>
</comment>
<keyword evidence="2" id="KW-0689">Ribosomal protein</keyword>
<evidence type="ECO:0000313" key="2">
    <source>
        <dbReference type="EMBL" id="MBB6216171.1"/>
    </source>
</evidence>
<dbReference type="Gene3D" id="3.40.630.30">
    <property type="match status" value="1"/>
</dbReference>
<organism evidence="2 3">
    <name type="scientific">Anaerosolibacter carboniphilus</name>
    <dbReference type="NCBI Taxonomy" id="1417629"/>
    <lineage>
        <taxon>Bacteria</taxon>
        <taxon>Bacillati</taxon>
        <taxon>Bacillota</taxon>
        <taxon>Clostridia</taxon>
        <taxon>Peptostreptococcales</taxon>
        <taxon>Thermotaleaceae</taxon>
        <taxon>Anaerosolibacter</taxon>
    </lineage>
</organism>
<dbReference type="EMBL" id="JACHEN010000012">
    <property type="protein sequence ID" value="MBB6216171.1"/>
    <property type="molecule type" value="Genomic_DNA"/>
</dbReference>
<dbReference type="GO" id="GO:0005840">
    <property type="term" value="C:ribosome"/>
    <property type="evidence" value="ECO:0007669"/>
    <property type="project" value="UniProtKB-KW"/>
</dbReference>
<sequence length="170" mass="20131">MNNFEEIWEIYMEAFPIDERRSRIKQWRLLDNPQYKMKPYVKEGQLIGFMGIWELPLFAFIEHFAIKKEFRGSGYGTEMLKELLKSSGSGIILEVEPPENKVAQDRIAFYQRHGFVLNTYDYVQPPYEDGQKYLPLLLMSFPEMLTKEAFDEAVEMIYKFVYEISVGETP</sequence>
<dbReference type="CDD" id="cd04301">
    <property type="entry name" value="NAT_SF"/>
    <property type="match status" value="1"/>
</dbReference>
<reference evidence="2 3" key="1">
    <citation type="submission" date="2020-08" db="EMBL/GenBank/DDBJ databases">
        <title>Genomic Encyclopedia of Type Strains, Phase IV (KMG-IV): sequencing the most valuable type-strain genomes for metagenomic binning, comparative biology and taxonomic classification.</title>
        <authorList>
            <person name="Goeker M."/>
        </authorList>
    </citation>
    <scope>NUCLEOTIDE SEQUENCE [LARGE SCALE GENOMIC DNA]</scope>
    <source>
        <strain evidence="2 3">DSM 103526</strain>
    </source>
</reference>
<evidence type="ECO:0000313" key="3">
    <source>
        <dbReference type="Proteomes" id="UP000579281"/>
    </source>
</evidence>
<dbReference type="SUPFAM" id="SSF55729">
    <property type="entry name" value="Acyl-CoA N-acyltransferases (Nat)"/>
    <property type="match status" value="1"/>
</dbReference>
<dbReference type="InterPro" id="IPR000182">
    <property type="entry name" value="GNAT_dom"/>
</dbReference>
<gene>
    <name evidence="2" type="ORF">HNQ80_002270</name>
</gene>
<feature type="domain" description="N-acetyltransferase" evidence="1">
    <location>
        <begin position="1"/>
        <end position="140"/>
    </location>
</feature>
<accession>A0A841KS14</accession>
<dbReference type="AlphaFoldDB" id="A0A841KS14"/>
<keyword evidence="3" id="KW-1185">Reference proteome</keyword>
<keyword evidence="2" id="KW-0687">Ribonucleoprotein</keyword>